<name>A0A916WKP2_9BURK</name>
<sequence length="122" mass="12674">MKTKIALFSLLVLASLAGCTAFVPVQTLDKTGIDALLTATKLPILSDAEATGRTVISEVVGYSCMNQATEPSATRVGATDQVKILAVQKGATAVSGLVCSEGGVSLVRNCWQSWECKGKALK</sequence>
<keyword evidence="3" id="KW-1185">Reference proteome</keyword>
<reference evidence="2" key="2">
    <citation type="submission" date="2020-09" db="EMBL/GenBank/DDBJ databases">
        <authorList>
            <person name="Sun Q."/>
            <person name="Zhou Y."/>
        </authorList>
    </citation>
    <scope>NUCLEOTIDE SEQUENCE</scope>
    <source>
        <strain evidence="2">CGMCC 1.15322</strain>
    </source>
</reference>
<accession>A0A916WKP2</accession>
<evidence type="ECO:0000256" key="1">
    <source>
        <dbReference type="SAM" id="SignalP"/>
    </source>
</evidence>
<evidence type="ECO:0000313" key="3">
    <source>
        <dbReference type="Proteomes" id="UP000620596"/>
    </source>
</evidence>
<feature type="chain" id="PRO_5036977993" description="Outer membrane lipoprotein" evidence="1">
    <location>
        <begin position="22"/>
        <end position="122"/>
    </location>
</feature>
<evidence type="ECO:0000313" key="2">
    <source>
        <dbReference type="EMBL" id="GGB07007.1"/>
    </source>
</evidence>
<gene>
    <name evidence="2" type="ORF">GCM10011496_29860</name>
</gene>
<reference evidence="2" key="1">
    <citation type="journal article" date="2014" name="Int. J. Syst. Evol. Microbiol.">
        <title>Complete genome sequence of Corynebacterium casei LMG S-19264T (=DSM 44701T), isolated from a smear-ripened cheese.</title>
        <authorList>
            <consortium name="US DOE Joint Genome Institute (JGI-PGF)"/>
            <person name="Walter F."/>
            <person name="Albersmeier A."/>
            <person name="Kalinowski J."/>
            <person name="Ruckert C."/>
        </authorList>
    </citation>
    <scope>NUCLEOTIDE SEQUENCE</scope>
    <source>
        <strain evidence="2">CGMCC 1.15322</strain>
    </source>
</reference>
<keyword evidence="1" id="KW-0732">Signal</keyword>
<proteinExistence type="predicted"/>
<comment type="caution">
    <text evidence="2">The sequence shown here is derived from an EMBL/GenBank/DDBJ whole genome shotgun (WGS) entry which is preliminary data.</text>
</comment>
<dbReference type="PROSITE" id="PS51257">
    <property type="entry name" value="PROKAR_LIPOPROTEIN"/>
    <property type="match status" value="1"/>
</dbReference>
<protein>
    <recommendedName>
        <fullName evidence="4">Outer membrane lipoprotein</fullName>
    </recommendedName>
</protein>
<dbReference type="EMBL" id="BMIG01000012">
    <property type="protein sequence ID" value="GGB07007.1"/>
    <property type="molecule type" value="Genomic_DNA"/>
</dbReference>
<dbReference type="Proteomes" id="UP000620596">
    <property type="component" value="Unassembled WGS sequence"/>
</dbReference>
<feature type="signal peptide" evidence="1">
    <location>
        <begin position="1"/>
        <end position="21"/>
    </location>
</feature>
<dbReference type="AlphaFoldDB" id="A0A916WKP2"/>
<organism evidence="2 3">
    <name type="scientific">Polaromonas eurypsychrophila</name>
    <dbReference type="NCBI Taxonomy" id="1614635"/>
    <lineage>
        <taxon>Bacteria</taxon>
        <taxon>Pseudomonadati</taxon>
        <taxon>Pseudomonadota</taxon>
        <taxon>Betaproteobacteria</taxon>
        <taxon>Burkholderiales</taxon>
        <taxon>Comamonadaceae</taxon>
        <taxon>Polaromonas</taxon>
    </lineage>
</organism>
<evidence type="ECO:0008006" key="4">
    <source>
        <dbReference type="Google" id="ProtNLM"/>
    </source>
</evidence>
<dbReference type="Gene3D" id="3.30.110.70">
    <property type="entry name" value="Hypothetical protein apc22750. Chain B"/>
    <property type="match status" value="1"/>
</dbReference>